<dbReference type="InterPro" id="IPR039251">
    <property type="entry name" value="OXLD1"/>
</dbReference>
<dbReference type="Proteomes" id="UP000004853">
    <property type="component" value="Unassembled WGS sequence"/>
</dbReference>
<name>F7TAX2_9BURK</name>
<dbReference type="EMBL" id="AFRQ01000148">
    <property type="protein sequence ID" value="EGP42537.1"/>
    <property type="molecule type" value="Genomic_DNA"/>
</dbReference>
<evidence type="ECO:0000313" key="2">
    <source>
        <dbReference type="EMBL" id="EGP42537.1"/>
    </source>
</evidence>
<dbReference type="PANTHER" id="PTHR21193">
    <property type="entry name" value="OXIDOREDUCTASE-LIKE DOMAIN-CONTAINING PROTEIN 1"/>
    <property type="match status" value="1"/>
</dbReference>
<sequence>MPPEAPAPEECCNSGCIPCVYDTYNEAMDEYRAALKAWRARHGEAG</sequence>
<dbReference type="HOGENOM" id="CLU_200290_1_0_4"/>
<dbReference type="InterPro" id="IPR019180">
    <property type="entry name" value="Oxidoreductase-like_N"/>
</dbReference>
<dbReference type="PATRIC" id="fig|1003200.3.peg.6036"/>
<dbReference type="Pfam" id="PF09791">
    <property type="entry name" value="Oxidored-like"/>
    <property type="match status" value="1"/>
</dbReference>
<evidence type="ECO:0000259" key="1">
    <source>
        <dbReference type="Pfam" id="PF09791"/>
    </source>
</evidence>
<feature type="domain" description="Oxidoreductase-like" evidence="1">
    <location>
        <begin position="2"/>
        <end position="39"/>
    </location>
</feature>
<proteinExistence type="predicted"/>
<gene>
    <name evidence="2" type="ORF">AXXA_30622</name>
</gene>
<evidence type="ECO:0000313" key="3">
    <source>
        <dbReference type="Proteomes" id="UP000004853"/>
    </source>
</evidence>
<accession>F7TAX2</accession>
<dbReference type="PANTHER" id="PTHR21193:SF3">
    <property type="entry name" value="OXIDOREDUCTASE-LIKE DOMAIN-CONTAINING PROTEIN 1"/>
    <property type="match status" value="1"/>
</dbReference>
<reference evidence="2 3" key="1">
    <citation type="submission" date="2011-06" db="EMBL/GenBank/DDBJ databases">
        <authorList>
            <person name="Bador J."/>
            <person name="Amoureux L."/>
            <person name="Neuwirth C."/>
        </authorList>
    </citation>
    <scope>NUCLEOTIDE SEQUENCE [LARGE SCALE GENOMIC DNA]</scope>
    <source>
        <strain evidence="2 3">AXX-A</strain>
    </source>
</reference>
<organism evidence="2 3">
    <name type="scientific">Achromobacter insuavis AXX-A</name>
    <dbReference type="NCBI Taxonomy" id="1003200"/>
    <lineage>
        <taxon>Bacteria</taxon>
        <taxon>Pseudomonadati</taxon>
        <taxon>Pseudomonadota</taxon>
        <taxon>Betaproteobacteria</taxon>
        <taxon>Burkholderiales</taxon>
        <taxon>Alcaligenaceae</taxon>
        <taxon>Achromobacter</taxon>
    </lineage>
</organism>
<protein>
    <submittedName>
        <fullName evidence="2">Hyp domain-containing protein 2</fullName>
    </submittedName>
</protein>
<dbReference type="AlphaFoldDB" id="F7TAX2"/>
<comment type="caution">
    <text evidence="2">The sequence shown here is derived from an EMBL/GenBank/DDBJ whole genome shotgun (WGS) entry which is preliminary data.</text>
</comment>